<proteinExistence type="predicted"/>
<evidence type="ECO:0000313" key="3">
    <source>
        <dbReference type="EMBL" id="KAJ8474688.1"/>
    </source>
</evidence>
<keyword evidence="4" id="KW-1185">Reference proteome</keyword>
<feature type="domain" description="DDE-1" evidence="2">
    <location>
        <begin position="235"/>
        <end position="400"/>
    </location>
</feature>
<dbReference type="InterPro" id="IPR004875">
    <property type="entry name" value="DDE_SF_endonuclease_dom"/>
</dbReference>
<dbReference type="InterPro" id="IPR050863">
    <property type="entry name" value="CenT-Element_Derived"/>
</dbReference>
<protein>
    <recommendedName>
        <fullName evidence="2">DDE-1 domain-containing protein</fullName>
    </recommendedName>
</protein>
<evidence type="ECO:0000259" key="2">
    <source>
        <dbReference type="Pfam" id="PF03184"/>
    </source>
</evidence>
<evidence type="ECO:0000256" key="1">
    <source>
        <dbReference type="SAM" id="MobiDB-lite"/>
    </source>
</evidence>
<dbReference type="GO" id="GO:0003677">
    <property type="term" value="F:DNA binding"/>
    <property type="evidence" value="ECO:0007669"/>
    <property type="project" value="TreeGrafter"/>
</dbReference>
<evidence type="ECO:0000313" key="4">
    <source>
        <dbReference type="Proteomes" id="UP001215151"/>
    </source>
</evidence>
<feature type="compositionally biased region" description="Basic and acidic residues" evidence="1">
    <location>
        <begin position="666"/>
        <end position="682"/>
    </location>
</feature>
<sequence length="736" mass="83678">MTRHARSKAKAKTEDSELHEEWTNIAAQRYNQARTSGQKSGARTIIREVEKECLERTKKRVRLSKTTVIARANGRESIQQFNASKAWLSSGEEDTVVAFAIDSALRGFPLNHRRLKEHVDEICRARYGAKFPEDGVGKEWTHRFLIRHSKELHPYWSHALDNARARAVNPNNKDAYFALLKNVLEGDESEGPLAPDCIYGMDETGLQEGVGVSERVIGPAGQKVQYQQRSGERENITIIVTICADGSTTPPAVIYKGDAYQSNWKQDNPLNASLGYSKKGYTDGGIGIEWIKQFDKHTKAKARGRRRLLLVDGHASHYTYGFLDYARRNRIHVLCYPSHSTHIFQGLDVVIFSVLKRQWTRVRDEFERTKGVRVNKTNFLAVYAEAHQAALTESNIKAAFRKTGVVPFNPDIITSEMMTPSLETSTQGSLPLPPTSPVRTITQLLMDEVGRRLQGHPDTDLDDIIMHHDSQNELTPTPRTPTRVQQAVTALASSSAHFLVSPTPVSSAMTPPQYHPSMISPSKRRYRRLLDRTPSTILEEELQKALDESEHRDLSRKRSLMEMQAATVLQGLYVNRVQEKLQAKEEKGTRKKRKLLTDGLPRLLDGDEFFQKVTEHEAVLQREKAEKDARKAERDRYAAAIDEWTKQEQQRKERVAEKRRQYRAAIEEWEREKGRAKQEGRRAGWGKPKLGKIEPQLPKPKYALTKAAEADEERDEDEEDEDGQSDGEMGSDNDVN</sequence>
<dbReference type="Proteomes" id="UP001215151">
    <property type="component" value="Unassembled WGS sequence"/>
</dbReference>
<dbReference type="Pfam" id="PF03184">
    <property type="entry name" value="DDE_1"/>
    <property type="match status" value="1"/>
</dbReference>
<gene>
    <name evidence="3" type="ORF">ONZ51_g7033</name>
</gene>
<name>A0AAD7X9Y8_9APHY</name>
<accession>A0AAD7X9Y8</accession>
<dbReference type="AlphaFoldDB" id="A0AAD7X9Y8"/>
<reference evidence="3" key="1">
    <citation type="submission" date="2022-11" db="EMBL/GenBank/DDBJ databases">
        <title>Genome Sequence of Cubamyces cubensis.</title>
        <authorList>
            <person name="Buettner E."/>
        </authorList>
    </citation>
    <scope>NUCLEOTIDE SEQUENCE</scope>
    <source>
        <strain evidence="3">MPL-01</strain>
    </source>
</reference>
<dbReference type="GO" id="GO:0005634">
    <property type="term" value="C:nucleus"/>
    <property type="evidence" value="ECO:0007669"/>
    <property type="project" value="TreeGrafter"/>
</dbReference>
<feature type="region of interest" description="Disordered" evidence="1">
    <location>
        <begin position="666"/>
        <end position="736"/>
    </location>
</feature>
<comment type="caution">
    <text evidence="3">The sequence shown here is derived from an EMBL/GenBank/DDBJ whole genome shotgun (WGS) entry which is preliminary data.</text>
</comment>
<dbReference type="EMBL" id="JAPEVG010000180">
    <property type="protein sequence ID" value="KAJ8474688.1"/>
    <property type="molecule type" value="Genomic_DNA"/>
</dbReference>
<dbReference type="PANTHER" id="PTHR19303">
    <property type="entry name" value="TRANSPOSON"/>
    <property type="match status" value="1"/>
</dbReference>
<dbReference type="PANTHER" id="PTHR19303:SF74">
    <property type="entry name" value="POGO TRANSPOSABLE ELEMENT WITH KRAB DOMAIN"/>
    <property type="match status" value="1"/>
</dbReference>
<organism evidence="3 4">
    <name type="scientific">Trametes cubensis</name>
    <dbReference type="NCBI Taxonomy" id="1111947"/>
    <lineage>
        <taxon>Eukaryota</taxon>
        <taxon>Fungi</taxon>
        <taxon>Dikarya</taxon>
        <taxon>Basidiomycota</taxon>
        <taxon>Agaricomycotina</taxon>
        <taxon>Agaricomycetes</taxon>
        <taxon>Polyporales</taxon>
        <taxon>Polyporaceae</taxon>
        <taxon>Trametes</taxon>
    </lineage>
</organism>
<feature type="compositionally biased region" description="Acidic residues" evidence="1">
    <location>
        <begin position="710"/>
        <end position="736"/>
    </location>
</feature>